<gene>
    <name evidence="1" type="ORF">NCTC12282_04759</name>
</gene>
<dbReference type="EMBL" id="CAADJA010000002">
    <property type="protein sequence ID" value="VFS50933.1"/>
    <property type="molecule type" value="Genomic_DNA"/>
</dbReference>
<evidence type="ECO:0000313" key="1">
    <source>
        <dbReference type="EMBL" id="VFS50933.1"/>
    </source>
</evidence>
<dbReference type="Proteomes" id="UP000373449">
    <property type="component" value="Unassembled WGS sequence"/>
</dbReference>
<evidence type="ECO:0000313" key="2">
    <source>
        <dbReference type="Proteomes" id="UP000373449"/>
    </source>
</evidence>
<proteinExistence type="predicted"/>
<reference evidence="1 2" key="1">
    <citation type="submission" date="2019-03" db="EMBL/GenBank/DDBJ databases">
        <authorList>
            <consortium name="Pathogen Informatics"/>
        </authorList>
    </citation>
    <scope>NUCLEOTIDE SEQUENCE [LARGE SCALE GENOMIC DNA]</scope>
    <source>
        <strain evidence="1 2">NCTC12282</strain>
    </source>
</reference>
<sequence>MINLPLLSSPTLKQQLQGHKSCTMTLEQLEGLAPDARQKLCADCSGSVYQLLRC</sequence>
<dbReference type="AlphaFoldDB" id="A0A484ZUB2"/>
<protein>
    <submittedName>
        <fullName evidence="1">Uncharacterized protein</fullName>
    </submittedName>
</protein>
<name>A0A484ZUB2_9GAMM</name>
<accession>A0A484ZUB2</accession>
<organism evidence="1 2">
    <name type="scientific">Budvicia aquatica</name>
    <dbReference type="NCBI Taxonomy" id="82979"/>
    <lineage>
        <taxon>Bacteria</taxon>
        <taxon>Pseudomonadati</taxon>
        <taxon>Pseudomonadota</taxon>
        <taxon>Gammaproteobacteria</taxon>
        <taxon>Enterobacterales</taxon>
        <taxon>Budviciaceae</taxon>
        <taxon>Budvicia</taxon>
    </lineage>
</organism>